<dbReference type="AlphaFoldDB" id="A0A6C0AP23"/>
<reference evidence="1" key="1">
    <citation type="journal article" date="2020" name="Nature">
        <title>Giant virus diversity and host interactions through global metagenomics.</title>
        <authorList>
            <person name="Schulz F."/>
            <person name="Roux S."/>
            <person name="Paez-Espino D."/>
            <person name="Jungbluth S."/>
            <person name="Walsh D.A."/>
            <person name="Denef V.J."/>
            <person name="McMahon K.D."/>
            <person name="Konstantinidis K.T."/>
            <person name="Eloe-Fadrosh E.A."/>
            <person name="Kyrpides N.C."/>
            <person name="Woyke T."/>
        </authorList>
    </citation>
    <scope>NUCLEOTIDE SEQUENCE</scope>
    <source>
        <strain evidence="1">GVMAG-S-1101164-72</strain>
    </source>
</reference>
<organism evidence="1">
    <name type="scientific">viral metagenome</name>
    <dbReference type="NCBI Taxonomy" id="1070528"/>
    <lineage>
        <taxon>unclassified sequences</taxon>
        <taxon>metagenomes</taxon>
        <taxon>organismal metagenomes</taxon>
    </lineage>
</organism>
<dbReference type="InterPro" id="IPR043905">
    <property type="entry name" value="DUF5771"/>
</dbReference>
<protein>
    <submittedName>
        <fullName evidence="1">Uncharacterized protein</fullName>
    </submittedName>
</protein>
<evidence type="ECO:0000313" key="1">
    <source>
        <dbReference type="EMBL" id="QHS81508.1"/>
    </source>
</evidence>
<accession>A0A6C0AP23</accession>
<name>A0A6C0AP23_9ZZZZ</name>
<dbReference type="Pfam" id="PF19075">
    <property type="entry name" value="DUF5771"/>
    <property type="match status" value="1"/>
</dbReference>
<dbReference type="EMBL" id="MN740758">
    <property type="protein sequence ID" value="QHS81508.1"/>
    <property type="molecule type" value="Genomic_DNA"/>
</dbReference>
<proteinExistence type="predicted"/>
<sequence length="137" mass="15388">MPQGQQDCPPGTIFREGHVRKFSKNSGHTVQRGQKVYTVKHKKNSAYIPATCVKPKYTRKNNGGLMRGRLVKYGYSFPLPDSKRKAALKRAMKEIEGGPRTVYGILRSAAALAKNSHPDAYLKFSKDMVYVQAYVPK</sequence>